<feature type="non-terminal residue" evidence="1">
    <location>
        <position position="95"/>
    </location>
</feature>
<sequence>MLLLRRIDGPDISGLIVSSAVGSDNYQFGSPVVEPFTDLLSLDSSMRHHLTLVATSAAKSLVADIAEYKNSASASNTTTPQFVRLVAEKSPWDTL</sequence>
<dbReference type="AlphaFoldDB" id="A0A9W8HQT2"/>
<proteinExistence type="predicted"/>
<reference evidence="1" key="1">
    <citation type="submission" date="2022-07" db="EMBL/GenBank/DDBJ databases">
        <title>Phylogenomic reconstructions and comparative analyses of Kickxellomycotina fungi.</title>
        <authorList>
            <person name="Reynolds N.K."/>
            <person name="Stajich J.E."/>
            <person name="Barry K."/>
            <person name="Grigoriev I.V."/>
            <person name="Crous P."/>
            <person name="Smith M.E."/>
        </authorList>
    </citation>
    <scope>NUCLEOTIDE SEQUENCE</scope>
    <source>
        <strain evidence="1">BCRC 34489</strain>
    </source>
</reference>
<gene>
    <name evidence="1" type="ORF">GGI15_001671</name>
</gene>
<evidence type="ECO:0000313" key="2">
    <source>
        <dbReference type="Proteomes" id="UP001140172"/>
    </source>
</evidence>
<dbReference type="EMBL" id="JANBUM010000071">
    <property type="protein sequence ID" value="KAJ2786265.1"/>
    <property type="molecule type" value="Genomic_DNA"/>
</dbReference>
<protein>
    <submittedName>
        <fullName evidence="1">Uncharacterized protein</fullName>
    </submittedName>
</protein>
<evidence type="ECO:0000313" key="1">
    <source>
        <dbReference type="EMBL" id="KAJ2786265.1"/>
    </source>
</evidence>
<dbReference type="Proteomes" id="UP001140172">
    <property type="component" value="Unassembled WGS sequence"/>
</dbReference>
<name>A0A9W8HQT2_9FUNG</name>
<accession>A0A9W8HQT2</accession>
<keyword evidence="2" id="KW-1185">Reference proteome</keyword>
<comment type="caution">
    <text evidence="1">The sequence shown here is derived from an EMBL/GenBank/DDBJ whole genome shotgun (WGS) entry which is preliminary data.</text>
</comment>
<organism evidence="1 2">
    <name type="scientific">Coemansia interrupta</name>
    <dbReference type="NCBI Taxonomy" id="1126814"/>
    <lineage>
        <taxon>Eukaryota</taxon>
        <taxon>Fungi</taxon>
        <taxon>Fungi incertae sedis</taxon>
        <taxon>Zoopagomycota</taxon>
        <taxon>Kickxellomycotina</taxon>
        <taxon>Kickxellomycetes</taxon>
        <taxon>Kickxellales</taxon>
        <taxon>Kickxellaceae</taxon>
        <taxon>Coemansia</taxon>
    </lineage>
</organism>